<name>A0A5P1F5E6_ASPOF</name>
<dbReference type="AlphaFoldDB" id="A0A5P1F5E6"/>
<evidence type="ECO:0000313" key="1">
    <source>
        <dbReference type="EMBL" id="ONK71949.1"/>
    </source>
</evidence>
<reference evidence="2" key="1">
    <citation type="journal article" date="2017" name="Nat. Commun.">
        <title>The asparagus genome sheds light on the origin and evolution of a young Y chromosome.</title>
        <authorList>
            <person name="Harkess A."/>
            <person name="Zhou J."/>
            <person name="Xu C."/>
            <person name="Bowers J.E."/>
            <person name="Van der Hulst R."/>
            <person name="Ayyampalayam S."/>
            <person name="Mercati F."/>
            <person name="Riccardi P."/>
            <person name="McKain M.R."/>
            <person name="Kakrana A."/>
            <person name="Tang H."/>
            <person name="Ray J."/>
            <person name="Groenendijk J."/>
            <person name="Arikit S."/>
            <person name="Mathioni S.M."/>
            <person name="Nakano M."/>
            <person name="Shan H."/>
            <person name="Telgmann-Rauber A."/>
            <person name="Kanno A."/>
            <person name="Yue Z."/>
            <person name="Chen H."/>
            <person name="Li W."/>
            <person name="Chen Y."/>
            <person name="Xu X."/>
            <person name="Zhang Y."/>
            <person name="Luo S."/>
            <person name="Chen H."/>
            <person name="Gao J."/>
            <person name="Mao Z."/>
            <person name="Pires J.C."/>
            <person name="Luo M."/>
            <person name="Kudrna D."/>
            <person name="Wing R.A."/>
            <person name="Meyers B.C."/>
            <person name="Yi K."/>
            <person name="Kong H."/>
            <person name="Lavrijsen P."/>
            <person name="Sunseri F."/>
            <person name="Falavigna A."/>
            <person name="Ye Y."/>
            <person name="Leebens-Mack J.H."/>
            <person name="Chen G."/>
        </authorList>
    </citation>
    <scope>NUCLEOTIDE SEQUENCE [LARGE SCALE GENOMIC DNA]</scope>
    <source>
        <strain evidence="2">cv. DH0086</strain>
    </source>
</reference>
<sequence length="106" mass="12071">MDVGKSATDVEIFKPRIDKHEYRRIILSNSLEALLISDPDIDKILVFAEFAILYKDFAGIVDDMKVLWIKDKLTGIISIDAFTRLLLALHTLTSMQDDSDVGKIFR</sequence>
<accession>A0A5P1F5E6</accession>
<dbReference type="Gramene" id="ONK71949">
    <property type="protein sequence ID" value="ONK71949"/>
    <property type="gene ID" value="A4U43_C04F14060"/>
</dbReference>
<dbReference type="EMBL" id="CM007384">
    <property type="protein sequence ID" value="ONK71949.1"/>
    <property type="molecule type" value="Genomic_DNA"/>
</dbReference>
<protein>
    <submittedName>
        <fullName evidence="1">Uncharacterized protein</fullName>
    </submittedName>
</protein>
<evidence type="ECO:0000313" key="2">
    <source>
        <dbReference type="Proteomes" id="UP000243459"/>
    </source>
</evidence>
<proteinExistence type="predicted"/>
<gene>
    <name evidence="1" type="ORF">A4U43_C04F14060</name>
</gene>
<organism evidence="1 2">
    <name type="scientific">Asparagus officinalis</name>
    <name type="common">Garden asparagus</name>
    <dbReference type="NCBI Taxonomy" id="4686"/>
    <lineage>
        <taxon>Eukaryota</taxon>
        <taxon>Viridiplantae</taxon>
        <taxon>Streptophyta</taxon>
        <taxon>Embryophyta</taxon>
        <taxon>Tracheophyta</taxon>
        <taxon>Spermatophyta</taxon>
        <taxon>Magnoliopsida</taxon>
        <taxon>Liliopsida</taxon>
        <taxon>Asparagales</taxon>
        <taxon>Asparagaceae</taxon>
        <taxon>Asparagoideae</taxon>
        <taxon>Asparagus</taxon>
    </lineage>
</organism>
<dbReference type="Proteomes" id="UP000243459">
    <property type="component" value="Chromosome 4"/>
</dbReference>
<keyword evidence="2" id="KW-1185">Reference proteome</keyword>
<dbReference type="Gene3D" id="3.30.830.10">
    <property type="entry name" value="Metalloenzyme, LuxS/M16 peptidase-like"/>
    <property type="match status" value="1"/>
</dbReference>